<organism evidence="1 2">
    <name type="scientific">Salipiger bermudensis (strain DSM 26914 / JCM 13377 / KCTC 12554 / HTCC2601)</name>
    <name type="common">Pelagibaca bermudensis</name>
    <dbReference type="NCBI Taxonomy" id="314265"/>
    <lineage>
        <taxon>Bacteria</taxon>
        <taxon>Pseudomonadati</taxon>
        <taxon>Pseudomonadota</taxon>
        <taxon>Alphaproteobacteria</taxon>
        <taxon>Rhodobacterales</taxon>
        <taxon>Roseobacteraceae</taxon>
        <taxon>Salipiger</taxon>
    </lineage>
</organism>
<dbReference type="RefSeq" id="WP_007793038.1">
    <property type="nucleotide sequence ID" value="NZ_DS022276.1"/>
</dbReference>
<dbReference type="InterPro" id="IPR008183">
    <property type="entry name" value="Aldose_1/G6P_1-epimerase"/>
</dbReference>
<dbReference type="InterPro" id="IPR011013">
    <property type="entry name" value="Gal_mutarotase_sf_dom"/>
</dbReference>
<dbReference type="PANTHER" id="PTHR11122">
    <property type="entry name" value="APOSPORY-ASSOCIATED PROTEIN C-RELATED"/>
    <property type="match status" value="1"/>
</dbReference>
<dbReference type="GO" id="GO:0030246">
    <property type="term" value="F:carbohydrate binding"/>
    <property type="evidence" value="ECO:0007669"/>
    <property type="project" value="InterPro"/>
</dbReference>
<accession>Q0FQ48</accession>
<dbReference type="OrthoDB" id="9795355at2"/>
<dbReference type="eggNOG" id="COG2017">
    <property type="taxonomic scope" value="Bacteria"/>
</dbReference>
<proteinExistence type="predicted"/>
<gene>
    <name evidence="1" type="ORF">R2601_10097</name>
</gene>
<dbReference type="EMBL" id="AATQ01000015">
    <property type="protein sequence ID" value="EAU46399.1"/>
    <property type="molecule type" value="Genomic_DNA"/>
</dbReference>
<dbReference type="STRING" id="314265.R2601_10097"/>
<dbReference type="Proteomes" id="UP000006230">
    <property type="component" value="Unassembled WGS sequence"/>
</dbReference>
<dbReference type="CDD" id="cd09024">
    <property type="entry name" value="Aldose_epim_lacX"/>
    <property type="match status" value="1"/>
</dbReference>
<evidence type="ECO:0000313" key="2">
    <source>
        <dbReference type="Proteomes" id="UP000006230"/>
    </source>
</evidence>
<dbReference type="GO" id="GO:0016853">
    <property type="term" value="F:isomerase activity"/>
    <property type="evidence" value="ECO:0007669"/>
    <property type="project" value="InterPro"/>
</dbReference>
<name>Q0FQ48_SALBH</name>
<sequence length="290" mass="31261">MTSDTIQIASDALTATIAPLGAEMQSLRTSAGADLLWHGDPTWWSGRAPILFPIVGKAADDRIAVGAHEAEMRQHGFARRSTFALESRSDTACRHLLQDSDETRALYPFAFEIAVTHALASATLSVSVEITNRDSRPMPFGFGFHPAFVWPLPGAESRPHEIRLDNGAEPAIARLRDGLLPPERLPSPFTAGQLTLDPAQFEADAMIFPEGAGRGLTYGVLGGPELAFAFDNLPNLALWQPPGAPFLCVEPWHGMAAAHGATTQIADRPFSLSLPPQETARFGYSLTARL</sequence>
<comment type="caution">
    <text evidence="1">The sequence shown here is derived from an EMBL/GenBank/DDBJ whole genome shotgun (WGS) entry which is preliminary data.</text>
</comment>
<dbReference type="Pfam" id="PF01263">
    <property type="entry name" value="Aldose_epim"/>
    <property type="match status" value="1"/>
</dbReference>
<dbReference type="GO" id="GO:0005975">
    <property type="term" value="P:carbohydrate metabolic process"/>
    <property type="evidence" value="ECO:0007669"/>
    <property type="project" value="InterPro"/>
</dbReference>
<dbReference type="AlphaFoldDB" id="Q0FQ48"/>
<keyword evidence="2" id="KW-1185">Reference proteome</keyword>
<protein>
    <submittedName>
        <fullName evidence="1">Putative aldose 1-epimerase protein</fullName>
    </submittedName>
</protein>
<dbReference type="Gene3D" id="2.70.98.10">
    <property type="match status" value="1"/>
</dbReference>
<evidence type="ECO:0000313" key="1">
    <source>
        <dbReference type="EMBL" id="EAU46399.1"/>
    </source>
</evidence>
<dbReference type="InterPro" id="IPR014718">
    <property type="entry name" value="GH-type_carb-bd"/>
</dbReference>
<dbReference type="PANTHER" id="PTHR11122:SF13">
    <property type="entry name" value="GLUCOSE-6-PHOSPHATE 1-EPIMERASE"/>
    <property type="match status" value="1"/>
</dbReference>
<dbReference type="InterPro" id="IPR037481">
    <property type="entry name" value="LacX"/>
</dbReference>
<dbReference type="HOGENOM" id="CLU_057834_1_0_5"/>
<dbReference type="SUPFAM" id="SSF74650">
    <property type="entry name" value="Galactose mutarotase-like"/>
    <property type="match status" value="1"/>
</dbReference>
<reference evidence="1 2" key="1">
    <citation type="journal article" date="2010" name="J. Bacteriol.">
        <title>Genome sequences of Pelagibaca bermudensis HTCC2601T and Maritimibacter alkaliphilus HTCC2654T, the type strains of two marine Roseobacter genera.</title>
        <authorList>
            <person name="Thrash J.C."/>
            <person name="Cho J.C."/>
            <person name="Ferriera S."/>
            <person name="Johnson J."/>
            <person name="Vergin K.L."/>
            <person name="Giovannoni S.J."/>
        </authorList>
    </citation>
    <scope>NUCLEOTIDE SEQUENCE [LARGE SCALE GENOMIC DNA]</scope>
    <source>
        <strain evidence="2">DSM 26914 / JCM 13377 / KCTC 12554 / HTCC2601</strain>
    </source>
</reference>